<evidence type="ECO:0000256" key="1">
    <source>
        <dbReference type="SAM" id="Coils"/>
    </source>
</evidence>
<dbReference type="KEGG" id="hfe:HFELIS_04700"/>
<dbReference type="HOGENOM" id="CLU_026503_1_1_7"/>
<dbReference type="PANTHER" id="PTHR41786">
    <property type="entry name" value="MOTILITY ACCESSORY FACTOR MAF"/>
    <property type="match status" value="1"/>
</dbReference>
<feature type="coiled-coil region" evidence="1">
    <location>
        <begin position="515"/>
        <end position="566"/>
    </location>
</feature>
<evidence type="ECO:0000313" key="4">
    <source>
        <dbReference type="Proteomes" id="UP000007934"/>
    </source>
</evidence>
<proteinExistence type="predicted"/>
<evidence type="ECO:0000313" key="3">
    <source>
        <dbReference type="EMBL" id="CBY82554.1"/>
    </source>
</evidence>
<keyword evidence="4" id="KW-1185">Reference proteome</keyword>
<dbReference type="AlphaFoldDB" id="E7A9M8"/>
<dbReference type="OrthoDB" id="8867611at2"/>
<dbReference type="EMBL" id="FQ670179">
    <property type="protein sequence ID" value="CBY82554.1"/>
    <property type="molecule type" value="Genomic_DNA"/>
</dbReference>
<dbReference type="GeneID" id="36134159"/>
<organism evidence="3 4">
    <name type="scientific">Helicobacter felis (strain ATCC 49179 / CCUG 28539 / NCTC 12436 / CS1)</name>
    <dbReference type="NCBI Taxonomy" id="936155"/>
    <lineage>
        <taxon>Bacteria</taxon>
        <taxon>Pseudomonadati</taxon>
        <taxon>Campylobacterota</taxon>
        <taxon>Epsilonproteobacteria</taxon>
        <taxon>Campylobacterales</taxon>
        <taxon>Helicobacteraceae</taxon>
        <taxon>Helicobacter</taxon>
    </lineage>
</organism>
<name>E7A9M8_HELFC</name>
<sequence length="635" mass="72280">MSNIYEKNLGVLQRKDPLLALELSKLKSNLKYEVFMQQDAFNIVDISTNTPLFAHKPLEENLERFKELNAYMYIPYLYFYGAGNGILMRLFLGVEQLKRLVVIEPELEIIFIILNLLDFSEEIQSDRLILLHSGACDYPLIASLFMMDKHAKIYAKVYELIIAHSYYEQYVQDFTLINQHFIKALENAVIGVGNDAKDAIIGIKHHVQNLPFVVQTPTLINLVQALKMRNARYNTAIIVSTGPSLNKQLPLLKEIAPYATLFCIDASFPILHAHGIKPDLVFSLERVEASAKFYQDTPKGAQEGVIFAITSIVHQSLRQAISKGTIQFSLRPFGYTSLFNLHDYGYLGIGMSAANMAYELVVHARFKRCVFIGQDLSFAPSGESHASGAIYGAQEIKPKEEGEKIFIEAYGGEGQVESTRIWKLFLDFFEKDIYHTPYNLEVINATEGGARIRGTLELPFKEAIARIKADLPALEPKAPMQLTPPSPEQSARWLEEAKKTCLDAIEYAQECKEKIEALFLEIMAFLEEIESLNAQNDLEKLNLKRIEALSEKIDNLKTLFKEVKFNQCFNDAIQSYIFHQELDIAKIVVKPTFTQEELQAKQLEWIYAHKYWLFSLAGGITCVKEVLEQALQTWE</sequence>
<protein>
    <submittedName>
        <fullName evidence="3">Motility accessory factor</fullName>
    </submittedName>
</protein>
<dbReference type="STRING" id="936155.HFELIS_04700"/>
<evidence type="ECO:0000259" key="2">
    <source>
        <dbReference type="Pfam" id="PF01973"/>
    </source>
</evidence>
<feature type="domain" description="6-hydroxymethylpterin diphosphokinase MptE-like" evidence="2">
    <location>
        <begin position="204"/>
        <end position="379"/>
    </location>
</feature>
<dbReference type="Proteomes" id="UP000007934">
    <property type="component" value="Chromosome"/>
</dbReference>
<dbReference type="PANTHER" id="PTHR41786:SF1">
    <property type="entry name" value="6-HYDROXYMETHYLPTERIN DIPHOSPHOKINASE MPTE-LIKE DOMAIN-CONTAINING PROTEIN"/>
    <property type="match status" value="1"/>
</dbReference>
<accession>E7A9M8</accession>
<dbReference type="Pfam" id="PF01973">
    <property type="entry name" value="MptE-like"/>
    <property type="match status" value="1"/>
</dbReference>
<dbReference type="eggNOG" id="COG2604">
    <property type="taxonomic scope" value="Bacteria"/>
</dbReference>
<dbReference type="InterPro" id="IPR002826">
    <property type="entry name" value="MptE-like"/>
</dbReference>
<keyword evidence="1" id="KW-0175">Coiled coil</keyword>
<gene>
    <name evidence="3" type="ordered locus">Hfelis_04700</name>
</gene>
<reference evidence="3 4" key="1">
    <citation type="journal article" date="2011" name="Genome Biol. Evol.">
        <title>Comparative whole genome sequence analysis of the carcinogenic bacterial model pathogen Helicobacter felis.</title>
        <authorList>
            <person name="Arnold I.C."/>
            <person name="Zigova Z."/>
            <person name="Holden M."/>
            <person name="Lawley T.D."/>
            <person name="Rad R."/>
            <person name="Dougan G."/>
            <person name="Falkow S."/>
            <person name="Bentley S.D."/>
            <person name="Muller A."/>
        </authorList>
    </citation>
    <scope>NUCLEOTIDE SEQUENCE [LARGE SCALE GENOMIC DNA]</scope>
    <source>
        <strain evidence="4">ATCC 49179 / CCUG 28539 / NCTC 12436 / CS1</strain>
    </source>
</reference>
<dbReference type="RefSeq" id="WP_013468924.1">
    <property type="nucleotide sequence ID" value="NC_014810.2"/>
</dbReference>